<gene>
    <name evidence="2" type="ORF">MTY_1541</name>
</gene>
<organism evidence="2">
    <name type="scientific">Moorella thermoacetica Y72</name>
    <dbReference type="NCBI Taxonomy" id="1325331"/>
    <lineage>
        <taxon>Bacteria</taxon>
        <taxon>Bacillati</taxon>
        <taxon>Bacillota</taxon>
        <taxon>Clostridia</taxon>
        <taxon>Neomoorellales</taxon>
        <taxon>Neomoorellaceae</taxon>
        <taxon>Neomoorella</taxon>
    </lineage>
</organism>
<sequence length="59" mass="6788">MQKVFCQHFNKMSIRAGYLKCHRSLEGDITIFDFLYPSQQAGKNKQPDSPATRSIPLIM</sequence>
<evidence type="ECO:0000313" key="2">
    <source>
        <dbReference type="EMBL" id="GAF26202.1"/>
    </source>
</evidence>
<feature type="region of interest" description="Disordered" evidence="1">
    <location>
        <begin position="40"/>
        <end position="59"/>
    </location>
</feature>
<feature type="compositionally biased region" description="Polar residues" evidence="1">
    <location>
        <begin position="40"/>
        <end position="52"/>
    </location>
</feature>
<protein>
    <submittedName>
        <fullName evidence="2">Non-ribosomal peptide synthetase modules and related proteins</fullName>
    </submittedName>
</protein>
<dbReference type="Proteomes" id="UP000063718">
    <property type="component" value="Unassembled WGS sequence"/>
</dbReference>
<evidence type="ECO:0000256" key="1">
    <source>
        <dbReference type="SAM" id="MobiDB-lite"/>
    </source>
</evidence>
<dbReference type="EMBL" id="DF238840">
    <property type="protein sequence ID" value="GAF26202.1"/>
    <property type="molecule type" value="Genomic_DNA"/>
</dbReference>
<dbReference type="AlphaFoldDB" id="A0A0S6UB60"/>
<name>A0A0S6UB60_NEOTH</name>
<accession>A0A0S6UB60</accession>
<proteinExistence type="predicted"/>
<reference evidence="2" key="1">
    <citation type="journal article" date="2014" name="Gene">
        <title>Genome-guided analysis of transformation efficiency and carbon dioxide assimilation by Moorella thermoacetica Y72.</title>
        <authorList>
            <person name="Tsukahara K."/>
            <person name="Kita A."/>
            <person name="Nakashimada Y."/>
            <person name="Hoshino T."/>
            <person name="Murakami K."/>
        </authorList>
    </citation>
    <scope>NUCLEOTIDE SEQUENCE [LARGE SCALE GENOMIC DNA]</scope>
    <source>
        <strain evidence="2">Y72</strain>
    </source>
</reference>